<keyword evidence="3" id="KW-1185">Reference proteome</keyword>
<accession>A0A6G0YUZ0</accession>
<gene>
    <name evidence="2" type="ORF">FWK35_00023256</name>
</gene>
<feature type="region of interest" description="Disordered" evidence="1">
    <location>
        <begin position="22"/>
        <end position="54"/>
    </location>
</feature>
<evidence type="ECO:0000313" key="2">
    <source>
        <dbReference type="EMBL" id="KAF0761598.1"/>
    </source>
</evidence>
<proteinExistence type="predicted"/>
<reference evidence="2 3" key="1">
    <citation type="submission" date="2019-08" db="EMBL/GenBank/DDBJ databases">
        <title>Whole genome of Aphis craccivora.</title>
        <authorList>
            <person name="Voronova N.V."/>
            <person name="Shulinski R.S."/>
            <person name="Bandarenka Y.V."/>
            <person name="Zhorov D.G."/>
            <person name="Warner D."/>
        </authorList>
    </citation>
    <scope>NUCLEOTIDE SEQUENCE [LARGE SCALE GENOMIC DNA]</scope>
    <source>
        <strain evidence="2">180601</strain>
        <tissue evidence="2">Whole Body</tissue>
    </source>
</reference>
<evidence type="ECO:0000256" key="1">
    <source>
        <dbReference type="SAM" id="MobiDB-lite"/>
    </source>
</evidence>
<dbReference type="AlphaFoldDB" id="A0A6G0YUZ0"/>
<dbReference type="EMBL" id="VUJU01002345">
    <property type="protein sequence ID" value="KAF0761598.1"/>
    <property type="molecule type" value="Genomic_DNA"/>
</dbReference>
<evidence type="ECO:0000313" key="3">
    <source>
        <dbReference type="Proteomes" id="UP000478052"/>
    </source>
</evidence>
<sequence length="85" mass="9392">MVPGTKLKLKLSITKIISKNSEDKNKPTIDNIESTSDNLNKEQPNTINHTPKTTLPPPIFIKGALVYIGLLNHFKQIIGPNIISC</sequence>
<organism evidence="2 3">
    <name type="scientific">Aphis craccivora</name>
    <name type="common">Cowpea aphid</name>
    <dbReference type="NCBI Taxonomy" id="307492"/>
    <lineage>
        <taxon>Eukaryota</taxon>
        <taxon>Metazoa</taxon>
        <taxon>Ecdysozoa</taxon>
        <taxon>Arthropoda</taxon>
        <taxon>Hexapoda</taxon>
        <taxon>Insecta</taxon>
        <taxon>Pterygota</taxon>
        <taxon>Neoptera</taxon>
        <taxon>Paraneoptera</taxon>
        <taxon>Hemiptera</taxon>
        <taxon>Sternorrhyncha</taxon>
        <taxon>Aphidomorpha</taxon>
        <taxon>Aphidoidea</taxon>
        <taxon>Aphididae</taxon>
        <taxon>Aphidini</taxon>
        <taxon>Aphis</taxon>
        <taxon>Aphis</taxon>
    </lineage>
</organism>
<protein>
    <submittedName>
        <fullName evidence="2">Uncharacterized protein</fullName>
    </submittedName>
</protein>
<feature type="compositionally biased region" description="Polar residues" evidence="1">
    <location>
        <begin position="31"/>
        <end position="53"/>
    </location>
</feature>
<dbReference type="Proteomes" id="UP000478052">
    <property type="component" value="Unassembled WGS sequence"/>
</dbReference>
<comment type="caution">
    <text evidence="2">The sequence shown here is derived from an EMBL/GenBank/DDBJ whole genome shotgun (WGS) entry which is preliminary data.</text>
</comment>
<name>A0A6G0YUZ0_APHCR</name>